<dbReference type="PROSITE" id="PS51352">
    <property type="entry name" value="THIOREDOXIN_2"/>
    <property type="match status" value="1"/>
</dbReference>
<name>A0A1I1JZT2_9BACT</name>
<dbReference type="Gene3D" id="3.40.30.10">
    <property type="entry name" value="Glutaredoxin"/>
    <property type="match status" value="1"/>
</dbReference>
<dbReference type="InterPro" id="IPR000866">
    <property type="entry name" value="AhpC/TSA"/>
</dbReference>
<dbReference type="InterPro" id="IPR036249">
    <property type="entry name" value="Thioredoxin-like_sf"/>
</dbReference>
<dbReference type="Pfam" id="PF00578">
    <property type="entry name" value="AhpC-TSA"/>
    <property type="match status" value="1"/>
</dbReference>
<evidence type="ECO:0000313" key="4">
    <source>
        <dbReference type="Proteomes" id="UP000199514"/>
    </source>
</evidence>
<dbReference type="InterPro" id="IPR050553">
    <property type="entry name" value="Thioredoxin_ResA/DsbE_sf"/>
</dbReference>
<reference evidence="3 4" key="1">
    <citation type="submission" date="2016-10" db="EMBL/GenBank/DDBJ databases">
        <authorList>
            <person name="de Groot N.N."/>
        </authorList>
    </citation>
    <scope>NUCLEOTIDE SEQUENCE [LARGE SCALE GENOMIC DNA]</scope>
    <source>
        <strain evidence="3 4">DSM 6793</strain>
    </source>
</reference>
<dbReference type="RefSeq" id="WP_091512334.1">
    <property type="nucleotide sequence ID" value="NZ_FOLE01000006.1"/>
</dbReference>
<keyword evidence="1" id="KW-0732">Signal</keyword>
<evidence type="ECO:0000259" key="2">
    <source>
        <dbReference type="PROSITE" id="PS51352"/>
    </source>
</evidence>
<keyword evidence="4" id="KW-1185">Reference proteome</keyword>
<dbReference type="GO" id="GO:0016491">
    <property type="term" value="F:oxidoreductase activity"/>
    <property type="evidence" value="ECO:0007669"/>
    <property type="project" value="InterPro"/>
</dbReference>
<gene>
    <name evidence="3" type="ORF">SAMN05421780_10676</name>
</gene>
<feature type="chain" id="PRO_5011767100" evidence="1">
    <location>
        <begin position="23"/>
        <end position="165"/>
    </location>
</feature>
<evidence type="ECO:0000256" key="1">
    <source>
        <dbReference type="SAM" id="SignalP"/>
    </source>
</evidence>
<proteinExistence type="predicted"/>
<dbReference type="EMBL" id="FOLE01000006">
    <property type="protein sequence ID" value="SFC51263.1"/>
    <property type="molecule type" value="Genomic_DNA"/>
</dbReference>
<feature type="signal peptide" evidence="1">
    <location>
        <begin position="1"/>
        <end position="22"/>
    </location>
</feature>
<dbReference type="CDD" id="cd02966">
    <property type="entry name" value="TlpA_like_family"/>
    <property type="match status" value="1"/>
</dbReference>
<dbReference type="PANTHER" id="PTHR42852">
    <property type="entry name" value="THIOL:DISULFIDE INTERCHANGE PROTEIN DSBE"/>
    <property type="match status" value="1"/>
</dbReference>
<accession>A0A1I1JZT2</accession>
<sequence>MRFIIRKLVFVALLLGGFGAQAQHNVRVVRFPELQKLLKSKQDTLLVINFWATWCKPCVRELPHFQKAYDGFKEKPVRFLLVSLDDAKELKTRLEPFVQRHNMTTPVWLLNESDYNSFIDKVDESWQGSLPATLFLNNHREQRVFHEKELTEAQLNQTIRNLLPN</sequence>
<dbReference type="STRING" id="927664.SAMN05421780_10676"/>
<dbReference type="PANTHER" id="PTHR42852:SF17">
    <property type="entry name" value="THIOREDOXIN-LIKE PROTEIN HI_1115"/>
    <property type="match status" value="1"/>
</dbReference>
<dbReference type="Proteomes" id="UP000199514">
    <property type="component" value="Unassembled WGS sequence"/>
</dbReference>
<protein>
    <submittedName>
        <fullName evidence="3">AhpC/TSA family protein</fullName>
    </submittedName>
</protein>
<feature type="domain" description="Thioredoxin" evidence="2">
    <location>
        <begin position="9"/>
        <end position="164"/>
    </location>
</feature>
<dbReference type="OrthoDB" id="6399635at2"/>
<dbReference type="AlphaFoldDB" id="A0A1I1JZT2"/>
<organism evidence="3 4">
    <name type="scientific">Flexibacter flexilis DSM 6793</name>
    <dbReference type="NCBI Taxonomy" id="927664"/>
    <lineage>
        <taxon>Bacteria</taxon>
        <taxon>Pseudomonadati</taxon>
        <taxon>Bacteroidota</taxon>
        <taxon>Cytophagia</taxon>
        <taxon>Cytophagales</taxon>
        <taxon>Flexibacteraceae</taxon>
        <taxon>Flexibacter</taxon>
    </lineage>
</organism>
<dbReference type="SUPFAM" id="SSF52833">
    <property type="entry name" value="Thioredoxin-like"/>
    <property type="match status" value="1"/>
</dbReference>
<dbReference type="GO" id="GO:0016209">
    <property type="term" value="F:antioxidant activity"/>
    <property type="evidence" value="ECO:0007669"/>
    <property type="project" value="InterPro"/>
</dbReference>
<evidence type="ECO:0000313" key="3">
    <source>
        <dbReference type="EMBL" id="SFC51263.1"/>
    </source>
</evidence>
<dbReference type="InterPro" id="IPR013766">
    <property type="entry name" value="Thioredoxin_domain"/>
</dbReference>